<evidence type="ECO:0000256" key="1">
    <source>
        <dbReference type="SAM" id="MobiDB-lite"/>
    </source>
</evidence>
<proteinExistence type="predicted"/>
<evidence type="ECO:0000313" key="2">
    <source>
        <dbReference type="EMBL" id="MED6225233.1"/>
    </source>
</evidence>
<name>A0ABU6ZT98_9FABA</name>
<evidence type="ECO:0000313" key="3">
    <source>
        <dbReference type="Proteomes" id="UP001341840"/>
    </source>
</evidence>
<dbReference type="EMBL" id="JASCZI010273708">
    <property type="protein sequence ID" value="MED6225233.1"/>
    <property type="molecule type" value="Genomic_DNA"/>
</dbReference>
<protein>
    <submittedName>
        <fullName evidence="2">Uncharacterized protein</fullName>
    </submittedName>
</protein>
<gene>
    <name evidence="2" type="ORF">PIB30_091708</name>
</gene>
<feature type="region of interest" description="Disordered" evidence="1">
    <location>
        <begin position="43"/>
        <end position="107"/>
    </location>
</feature>
<accession>A0ABU6ZT98</accession>
<sequence>MKQPPAIPYNLRCHGRVVGERYLRPRQVPVDHIQSELVPVNRCSKKHQPRRRSCQRKKLCDPPLSEDGKEEESPSPEPPLPEGGKDKEAPLAEGGKDETKERNFFIRGALRGKEPKEVYHKAMRRHFIETMFPYPLTAMKDYNHGRKEEEQYKATDTRDDLCHFFKKLGFIRLLHFVAEPKYPKSMPSTSDDTTKHFYARIHQKPNRETHVDYCKLAKGEEGAGVKEDYWDGYYENGPPKLYWAKRKSGGYYNSSPPKAYWAHKDPKIVAERAGLRKKRRRP</sequence>
<dbReference type="Proteomes" id="UP001341840">
    <property type="component" value="Unassembled WGS sequence"/>
</dbReference>
<reference evidence="2 3" key="1">
    <citation type="journal article" date="2023" name="Plants (Basel)">
        <title>Bridging the Gap: Combining Genomics and Transcriptomics Approaches to Understand Stylosanthes scabra, an Orphan Legume from the Brazilian Caatinga.</title>
        <authorList>
            <person name="Ferreira-Neto J.R.C."/>
            <person name="da Silva M.D."/>
            <person name="Binneck E."/>
            <person name="de Melo N.F."/>
            <person name="da Silva R.H."/>
            <person name="de Melo A.L.T.M."/>
            <person name="Pandolfi V."/>
            <person name="Bustamante F.O."/>
            <person name="Brasileiro-Vidal A.C."/>
            <person name="Benko-Iseppon A.M."/>
        </authorList>
    </citation>
    <scope>NUCLEOTIDE SEQUENCE [LARGE SCALE GENOMIC DNA]</scope>
    <source>
        <tissue evidence="2">Leaves</tissue>
    </source>
</reference>
<feature type="compositionally biased region" description="Basic and acidic residues" evidence="1">
    <location>
        <begin position="83"/>
        <end position="104"/>
    </location>
</feature>
<organism evidence="2 3">
    <name type="scientific">Stylosanthes scabra</name>
    <dbReference type="NCBI Taxonomy" id="79078"/>
    <lineage>
        <taxon>Eukaryota</taxon>
        <taxon>Viridiplantae</taxon>
        <taxon>Streptophyta</taxon>
        <taxon>Embryophyta</taxon>
        <taxon>Tracheophyta</taxon>
        <taxon>Spermatophyta</taxon>
        <taxon>Magnoliopsida</taxon>
        <taxon>eudicotyledons</taxon>
        <taxon>Gunneridae</taxon>
        <taxon>Pentapetalae</taxon>
        <taxon>rosids</taxon>
        <taxon>fabids</taxon>
        <taxon>Fabales</taxon>
        <taxon>Fabaceae</taxon>
        <taxon>Papilionoideae</taxon>
        <taxon>50 kb inversion clade</taxon>
        <taxon>dalbergioids sensu lato</taxon>
        <taxon>Dalbergieae</taxon>
        <taxon>Pterocarpus clade</taxon>
        <taxon>Stylosanthes</taxon>
    </lineage>
</organism>
<comment type="caution">
    <text evidence="2">The sequence shown here is derived from an EMBL/GenBank/DDBJ whole genome shotgun (WGS) entry which is preliminary data.</text>
</comment>
<feature type="compositionally biased region" description="Basic residues" evidence="1">
    <location>
        <begin position="43"/>
        <end position="57"/>
    </location>
</feature>
<keyword evidence="3" id="KW-1185">Reference proteome</keyword>